<dbReference type="STRING" id="716816.BST96_19820"/>
<dbReference type="RefSeq" id="WP_085760349.1">
    <property type="nucleotide sequence ID" value="NZ_CP019343.1"/>
</dbReference>
<dbReference type="AlphaFoldDB" id="A0A1X9NDM5"/>
<gene>
    <name evidence="3" type="ORF">BST96_19820</name>
</gene>
<feature type="domain" description="AsmA" evidence="2">
    <location>
        <begin position="6"/>
        <end position="175"/>
    </location>
</feature>
<dbReference type="KEGG" id="osg:BST96_19820"/>
<sequence length="271" mass="28703">MKLLKVLAVMVLIIAAGIFYVANNINGIVQEAVVKVGSKALKTSVTLAAVDIQLLSSRAELTGLVIANPQGFKAPNLFEMDTIVVDLDIMSMLDNVVNVQEITIDGARVTAEQKGTSTNVQALLKGLDSGSSAAAPAPAPAPEAGDSAADDILIKVGQFNFINSATQLVTEQWGETAVKLPAIRVANIGGEAGVPPEALAGAIVRPLLKQLNQALKDRLQDLLEDEAKAQAKAKLKEKEDELKNKLDKKLEQELGDDKDDTVDAIKSLFSK</sequence>
<reference evidence="3 4" key="1">
    <citation type="submission" date="2016-11" db="EMBL/GenBank/DDBJ databases">
        <title>Trade-off between light-utilization and light-protection in marine flavobacteria.</title>
        <authorList>
            <person name="Kumagai Y."/>
        </authorList>
    </citation>
    <scope>NUCLEOTIDE SEQUENCE [LARGE SCALE GENOMIC DNA]</scope>
    <source>
        <strain evidence="3 4">NBRC 107125</strain>
    </source>
</reference>
<feature type="coiled-coil region" evidence="1">
    <location>
        <begin position="212"/>
        <end position="252"/>
    </location>
</feature>
<proteinExistence type="predicted"/>
<name>A0A1X9NDM5_9GAMM</name>
<keyword evidence="1" id="KW-0175">Coiled coil</keyword>
<evidence type="ECO:0000259" key="2">
    <source>
        <dbReference type="Pfam" id="PF05170"/>
    </source>
</evidence>
<accession>A0A1X9NDM5</accession>
<evidence type="ECO:0000313" key="3">
    <source>
        <dbReference type="EMBL" id="ARN76148.1"/>
    </source>
</evidence>
<organism evidence="3 4">
    <name type="scientific">Oceanicoccus sagamiensis</name>
    <dbReference type="NCBI Taxonomy" id="716816"/>
    <lineage>
        <taxon>Bacteria</taxon>
        <taxon>Pseudomonadati</taxon>
        <taxon>Pseudomonadota</taxon>
        <taxon>Gammaproteobacteria</taxon>
        <taxon>Cellvibrionales</taxon>
        <taxon>Spongiibacteraceae</taxon>
        <taxon>Oceanicoccus</taxon>
    </lineage>
</organism>
<keyword evidence="4" id="KW-1185">Reference proteome</keyword>
<dbReference type="OrthoDB" id="5615627at2"/>
<evidence type="ECO:0000313" key="4">
    <source>
        <dbReference type="Proteomes" id="UP000193450"/>
    </source>
</evidence>
<dbReference type="EMBL" id="CP019343">
    <property type="protein sequence ID" value="ARN76148.1"/>
    <property type="molecule type" value="Genomic_DNA"/>
</dbReference>
<evidence type="ECO:0000256" key="1">
    <source>
        <dbReference type="SAM" id="Coils"/>
    </source>
</evidence>
<protein>
    <recommendedName>
        <fullName evidence="2">AsmA domain-containing protein</fullName>
    </recommendedName>
</protein>
<dbReference type="Proteomes" id="UP000193450">
    <property type="component" value="Chromosome"/>
</dbReference>
<dbReference type="InterPro" id="IPR007844">
    <property type="entry name" value="AsmA"/>
</dbReference>
<dbReference type="Pfam" id="PF05170">
    <property type="entry name" value="AsmA"/>
    <property type="match status" value="1"/>
</dbReference>